<keyword evidence="3" id="KW-1185">Reference proteome</keyword>
<accession>A0AAV6U5H0</accession>
<evidence type="ECO:0000313" key="3">
    <source>
        <dbReference type="Proteomes" id="UP000827092"/>
    </source>
</evidence>
<dbReference type="AlphaFoldDB" id="A0AAV6U5H0"/>
<evidence type="ECO:0008006" key="4">
    <source>
        <dbReference type="Google" id="ProtNLM"/>
    </source>
</evidence>
<dbReference type="EMBL" id="JAFNEN010000651">
    <property type="protein sequence ID" value="KAG8179056.1"/>
    <property type="molecule type" value="Genomic_DNA"/>
</dbReference>
<comment type="caution">
    <text evidence="2">The sequence shown here is derived from an EMBL/GenBank/DDBJ whole genome shotgun (WGS) entry which is preliminary data.</text>
</comment>
<name>A0AAV6U5H0_9ARAC</name>
<dbReference type="Proteomes" id="UP000827092">
    <property type="component" value="Unassembled WGS sequence"/>
</dbReference>
<feature type="compositionally biased region" description="Pro residues" evidence="1">
    <location>
        <begin position="468"/>
        <end position="481"/>
    </location>
</feature>
<proteinExistence type="predicted"/>
<evidence type="ECO:0000256" key="1">
    <source>
        <dbReference type="SAM" id="MobiDB-lite"/>
    </source>
</evidence>
<feature type="compositionally biased region" description="Basic and acidic residues" evidence="1">
    <location>
        <begin position="434"/>
        <end position="449"/>
    </location>
</feature>
<gene>
    <name evidence="2" type="ORF">JTE90_010086</name>
</gene>
<sequence length="517" mass="58862">MEQPTTVRDGLAFYRAVQRGTLEVKASPRGTSLVEPCRLCRHACETLGHVLNQCRSHASLWQGRHNDIQNRLVGAIATHGTVSVNRKVRGIASNLRPDLVIDTRQPDGSRSRFLIDVTIPMEHVGDARRTQAAFDRARHWKRVKYGPIALLLSASQRTRADALIVGSLDTWDPHNDPVLQQLGLETMLPQLRHALCLRALTGVPFLPPPPAPWTQNGPRLSKTWFTLSFSTSITGLVLHETFVIRLFQQISVVLRSPWRGVLDTTRHGSILLNKHLHRLLYEIWEHRVHHNVSLDETNCYERVMGRDYVRQSDVLKLAGTLERVSSEPKLLWRFFGVDGYLGSDPKRYVDHLKYDADDWRGRHVRALRHLYPCVDSPDMMKDTLEAIFKPSDANNRVSDKMRQDYTNIVGGWDAVRQIADWRHNQTKEKKKRATTTEETGRSKKKVKEDSSDDEPIKEDDTDDEDPRAPTPTPPGSPPPPVLTNAAVHKMVAAGLERKERSKTVKKVAKRREVEEED</sequence>
<organism evidence="2 3">
    <name type="scientific">Oedothorax gibbosus</name>
    <dbReference type="NCBI Taxonomy" id="931172"/>
    <lineage>
        <taxon>Eukaryota</taxon>
        <taxon>Metazoa</taxon>
        <taxon>Ecdysozoa</taxon>
        <taxon>Arthropoda</taxon>
        <taxon>Chelicerata</taxon>
        <taxon>Arachnida</taxon>
        <taxon>Araneae</taxon>
        <taxon>Araneomorphae</taxon>
        <taxon>Entelegynae</taxon>
        <taxon>Araneoidea</taxon>
        <taxon>Linyphiidae</taxon>
        <taxon>Erigoninae</taxon>
        <taxon>Oedothorax</taxon>
    </lineage>
</organism>
<reference evidence="2 3" key="1">
    <citation type="journal article" date="2022" name="Nat. Ecol. Evol.">
        <title>A masculinizing supergene underlies an exaggerated male reproductive morph in a spider.</title>
        <authorList>
            <person name="Hendrickx F."/>
            <person name="De Corte Z."/>
            <person name="Sonet G."/>
            <person name="Van Belleghem S.M."/>
            <person name="Kostlbacher S."/>
            <person name="Vangestel C."/>
        </authorList>
    </citation>
    <scope>NUCLEOTIDE SEQUENCE [LARGE SCALE GENOMIC DNA]</scope>
    <source>
        <strain evidence="2">W744_W776</strain>
    </source>
</reference>
<feature type="region of interest" description="Disordered" evidence="1">
    <location>
        <begin position="423"/>
        <end position="517"/>
    </location>
</feature>
<protein>
    <recommendedName>
        <fullName evidence="4">Reverse transcriptase</fullName>
    </recommendedName>
</protein>
<evidence type="ECO:0000313" key="2">
    <source>
        <dbReference type="EMBL" id="KAG8179056.1"/>
    </source>
</evidence>
<feature type="compositionally biased region" description="Acidic residues" evidence="1">
    <location>
        <begin position="450"/>
        <end position="465"/>
    </location>
</feature>